<evidence type="ECO:0000256" key="2">
    <source>
        <dbReference type="ARBA" id="ARBA00022475"/>
    </source>
</evidence>
<feature type="transmembrane region" description="Helical" evidence="6">
    <location>
        <begin position="175"/>
        <end position="196"/>
    </location>
</feature>
<feature type="transmembrane region" description="Helical" evidence="6">
    <location>
        <begin position="144"/>
        <end position="163"/>
    </location>
</feature>
<feature type="transmembrane region" description="Helical" evidence="6">
    <location>
        <begin position="217"/>
        <end position="238"/>
    </location>
</feature>
<evidence type="ECO:0000256" key="5">
    <source>
        <dbReference type="ARBA" id="ARBA00023136"/>
    </source>
</evidence>
<sequence>MSTPDISSSRPAMPARLGAAGWALAVATFAIGTGEFALMAMLPGVARSLGISVPVAGHVISSYAMGVVIGAPLVALVGARLSRRRLLLALQAMFVVGNAASALAPGYGALLVIRFLTGLPHGAFYGVAALVAADMADPARRGRAVAGVFVGLTVAHVVGVPLVTWAGQMLGWRAVYGFITGMELLALVMIARTVPAMTPDLQGSLLREMGALRRSQVWFTLATGAIGFGGMFCVGTYLSTVLLGVTGVSAYIVPLSQSLWGVGMVAGNMAGARLVDISPVLAVVVTLVASTVMLCLFSLCAHSMVPVLIVTSLMGGIIALLPALQTRLMDVAGDAQGLVAALNHSAVNVANAFGAWLGGMVIAAGYGAQDVGWAGAGLSAAGLAVFLTGLLVQRGSARSVPDPV</sequence>
<evidence type="ECO:0000256" key="3">
    <source>
        <dbReference type="ARBA" id="ARBA00022692"/>
    </source>
</evidence>
<dbReference type="Pfam" id="PF07690">
    <property type="entry name" value="MFS_1"/>
    <property type="match status" value="1"/>
</dbReference>
<feature type="transmembrane region" description="Helical" evidence="6">
    <location>
        <begin position="345"/>
        <end position="366"/>
    </location>
</feature>
<evidence type="ECO:0000313" key="8">
    <source>
        <dbReference type="EMBL" id="GAN98434.1"/>
    </source>
</evidence>
<dbReference type="EMBL" id="BANJ01000003">
    <property type="protein sequence ID" value="GAN98434.1"/>
    <property type="molecule type" value="Genomic_DNA"/>
</dbReference>
<gene>
    <name evidence="8" type="ORF">Gxy13693_003_109</name>
</gene>
<evidence type="ECO:0000256" key="1">
    <source>
        <dbReference type="ARBA" id="ARBA00004651"/>
    </source>
</evidence>
<evidence type="ECO:0000256" key="4">
    <source>
        <dbReference type="ARBA" id="ARBA00022989"/>
    </source>
</evidence>
<dbReference type="CDD" id="cd17324">
    <property type="entry name" value="MFS_NepI_like"/>
    <property type="match status" value="1"/>
</dbReference>
<dbReference type="InterPro" id="IPR011701">
    <property type="entry name" value="MFS"/>
</dbReference>
<feature type="transmembrane region" description="Helical" evidence="6">
    <location>
        <begin position="111"/>
        <end position="132"/>
    </location>
</feature>
<dbReference type="GO" id="GO:0022857">
    <property type="term" value="F:transmembrane transporter activity"/>
    <property type="evidence" value="ECO:0007669"/>
    <property type="project" value="InterPro"/>
</dbReference>
<dbReference type="RefSeq" id="WP_374699947.1">
    <property type="nucleotide sequence ID" value="NZ_BANJ01000003.1"/>
</dbReference>
<dbReference type="AlphaFoldDB" id="A0A0D6Q4R4"/>
<dbReference type="InterPro" id="IPR050189">
    <property type="entry name" value="MFS_Efflux_Transporters"/>
</dbReference>
<dbReference type="PANTHER" id="PTHR43124">
    <property type="entry name" value="PURINE EFFLUX PUMP PBUE"/>
    <property type="match status" value="1"/>
</dbReference>
<evidence type="ECO:0000256" key="6">
    <source>
        <dbReference type="SAM" id="Phobius"/>
    </source>
</evidence>
<evidence type="ECO:0000313" key="9">
    <source>
        <dbReference type="Proteomes" id="UP000032683"/>
    </source>
</evidence>
<feature type="transmembrane region" description="Helical" evidence="6">
    <location>
        <begin position="60"/>
        <end position="79"/>
    </location>
</feature>
<dbReference type="InterPro" id="IPR036259">
    <property type="entry name" value="MFS_trans_sf"/>
</dbReference>
<accession>A0A0D6Q4R4</accession>
<feature type="transmembrane region" description="Helical" evidence="6">
    <location>
        <begin position="250"/>
        <end position="268"/>
    </location>
</feature>
<comment type="subcellular location">
    <subcellularLocation>
        <location evidence="1">Cell membrane</location>
        <topology evidence="1">Multi-pass membrane protein</topology>
    </subcellularLocation>
</comment>
<dbReference type="PROSITE" id="PS50850">
    <property type="entry name" value="MFS"/>
    <property type="match status" value="1"/>
</dbReference>
<keyword evidence="5 6" id="KW-0472">Membrane</keyword>
<organism evidence="8 9">
    <name type="scientific">Komagataeibacter xylinus NBRC 13693</name>
    <dbReference type="NCBI Taxonomy" id="1234668"/>
    <lineage>
        <taxon>Bacteria</taxon>
        <taxon>Pseudomonadati</taxon>
        <taxon>Pseudomonadota</taxon>
        <taxon>Alphaproteobacteria</taxon>
        <taxon>Acetobacterales</taxon>
        <taxon>Acetobacteraceae</taxon>
        <taxon>Komagataeibacter</taxon>
    </lineage>
</organism>
<dbReference type="PANTHER" id="PTHR43124:SF3">
    <property type="entry name" value="CHLORAMPHENICOL EFFLUX PUMP RV0191"/>
    <property type="match status" value="1"/>
</dbReference>
<keyword evidence="2" id="KW-1003">Cell membrane</keyword>
<keyword evidence="3 6" id="KW-0812">Transmembrane</keyword>
<evidence type="ECO:0000259" key="7">
    <source>
        <dbReference type="PROSITE" id="PS50850"/>
    </source>
</evidence>
<dbReference type="Proteomes" id="UP000032683">
    <property type="component" value="Unassembled WGS sequence"/>
</dbReference>
<feature type="transmembrane region" description="Helical" evidence="6">
    <location>
        <begin position="372"/>
        <end position="392"/>
    </location>
</feature>
<protein>
    <submittedName>
        <fullName evidence="8">Major facilitator superfamily arabinose transmembrane efflux protein</fullName>
    </submittedName>
</protein>
<dbReference type="SUPFAM" id="SSF103473">
    <property type="entry name" value="MFS general substrate transporter"/>
    <property type="match status" value="1"/>
</dbReference>
<feature type="transmembrane region" description="Helical" evidence="6">
    <location>
        <begin position="86"/>
        <end position="105"/>
    </location>
</feature>
<comment type="caution">
    <text evidence="8">The sequence shown here is derived from an EMBL/GenBank/DDBJ whole genome shotgun (WGS) entry which is preliminary data.</text>
</comment>
<feature type="transmembrane region" description="Helical" evidence="6">
    <location>
        <begin position="280"/>
        <end position="299"/>
    </location>
</feature>
<keyword evidence="4 6" id="KW-1133">Transmembrane helix</keyword>
<dbReference type="Gene3D" id="1.20.1250.20">
    <property type="entry name" value="MFS general substrate transporter like domains"/>
    <property type="match status" value="1"/>
</dbReference>
<feature type="domain" description="Major facilitator superfamily (MFS) profile" evidence="7">
    <location>
        <begin position="20"/>
        <end position="394"/>
    </location>
</feature>
<reference evidence="8 9" key="1">
    <citation type="submission" date="2012-11" db="EMBL/GenBank/DDBJ databases">
        <title>Whole genome sequence of Gluconacetobacter xylinus NBRC 13693.</title>
        <authorList>
            <person name="Azuma Y."/>
            <person name="Higashiura N."/>
            <person name="Hirakawa H."/>
            <person name="Matsushita K."/>
        </authorList>
    </citation>
    <scope>NUCLEOTIDE SEQUENCE [LARGE SCALE GENOMIC DNA]</scope>
    <source>
        <strain evidence="8 9">NBRC 13693</strain>
    </source>
</reference>
<name>A0A0D6Q4R4_KOMXY</name>
<dbReference type="InterPro" id="IPR020846">
    <property type="entry name" value="MFS_dom"/>
</dbReference>
<dbReference type="GO" id="GO:0005886">
    <property type="term" value="C:plasma membrane"/>
    <property type="evidence" value="ECO:0007669"/>
    <property type="project" value="UniProtKB-SubCell"/>
</dbReference>
<feature type="transmembrane region" description="Helical" evidence="6">
    <location>
        <begin position="305"/>
        <end position="324"/>
    </location>
</feature>
<proteinExistence type="predicted"/>